<organism evidence="1 2">
    <name type="scientific">Synechococcus phage S-CAM4</name>
    <dbReference type="NCBI Taxonomy" id="1883367"/>
    <lineage>
        <taxon>Viruses</taxon>
        <taxon>Duplodnaviria</taxon>
        <taxon>Heunggongvirae</taxon>
        <taxon>Uroviricota</taxon>
        <taxon>Caudoviricetes</taxon>
        <taxon>Pantevenvirales</taxon>
        <taxon>Kyanoviridae</taxon>
        <taxon>Potamoivirus</taxon>
        <taxon>Potamoivirus cam4</taxon>
    </lineage>
</organism>
<protein>
    <submittedName>
        <fullName evidence="1">Uncharacterized protein</fullName>
    </submittedName>
</protein>
<dbReference type="EMBL" id="KU686200">
    <property type="protein sequence ID" value="AOV59438.1"/>
    <property type="molecule type" value="Genomic_DNA"/>
</dbReference>
<reference evidence="1 2" key="1">
    <citation type="journal article" date="2016" name="Virology">
        <title>The genomic content and context of auxiliary metabolic genes in marine cyanomyoviruses.</title>
        <authorList>
            <person name="Crummett L.T."/>
            <person name="Puxty R.J."/>
            <person name="Weihe C."/>
            <person name="Marston M.F."/>
            <person name="Martiny J.B."/>
        </authorList>
    </citation>
    <scope>NUCLEOTIDE SEQUENCE [LARGE SCALE GENOMIC DNA]</scope>
    <source>
        <strain evidence="1">0309CC44</strain>
    </source>
</reference>
<proteinExistence type="predicted"/>
<accession>A0A1D8KLB4</accession>
<sequence length="46" mass="5577">MWANIQSIKVEMNRPKPRHPEAPQASEELMYVDFSREKLEQIYEKE</sequence>
<name>A0A1D8KLB4_9CAUD</name>
<dbReference type="Proteomes" id="UP000241987">
    <property type="component" value="Segment"/>
</dbReference>
<evidence type="ECO:0000313" key="1">
    <source>
        <dbReference type="EMBL" id="AOV59438.1"/>
    </source>
</evidence>
<gene>
    <name evidence="1" type="ORF">C440309_215</name>
</gene>
<evidence type="ECO:0000313" key="2">
    <source>
        <dbReference type="Proteomes" id="UP000241987"/>
    </source>
</evidence>